<dbReference type="PANTHER" id="PTHR31951:SF22">
    <property type="entry name" value="ECA1 GAMETOGENESIS RELATED FAMILY"/>
    <property type="match status" value="1"/>
</dbReference>
<dbReference type="Proteomes" id="UP001054252">
    <property type="component" value="Unassembled WGS sequence"/>
</dbReference>
<dbReference type="PANTHER" id="PTHR31951">
    <property type="entry name" value="BIFUNCTIONAL INHIBITOR/LIPID-TRANSFER PROTEIN/SEED STORAGE 2S ALBUMIN SUPERFAMILY PROTEIN-RELATED"/>
    <property type="match status" value="1"/>
</dbReference>
<keyword evidence="5" id="KW-1185">Reference proteome</keyword>
<evidence type="ECO:0000256" key="2">
    <source>
        <dbReference type="SAM" id="SignalP"/>
    </source>
</evidence>
<keyword evidence="1 2" id="KW-0732">Signal</keyword>
<reference evidence="4 5" key="1">
    <citation type="journal article" date="2021" name="Commun. Biol.">
        <title>The genome of Shorea leprosula (Dipterocarpaceae) highlights the ecological relevance of drought in aseasonal tropical rainforests.</title>
        <authorList>
            <person name="Ng K.K.S."/>
            <person name="Kobayashi M.J."/>
            <person name="Fawcett J.A."/>
            <person name="Hatakeyama M."/>
            <person name="Paape T."/>
            <person name="Ng C.H."/>
            <person name="Ang C.C."/>
            <person name="Tnah L.H."/>
            <person name="Lee C.T."/>
            <person name="Nishiyama T."/>
            <person name="Sese J."/>
            <person name="O'Brien M.J."/>
            <person name="Copetti D."/>
            <person name="Mohd Noor M.I."/>
            <person name="Ong R.C."/>
            <person name="Putra M."/>
            <person name="Sireger I.Z."/>
            <person name="Indrioko S."/>
            <person name="Kosugi Y."/>
            <person name="Izuno A."/>
            <person name="Isagi Y."/>
            <person name="Lee S.L."/>
            <person name="Shimizu K.K."/>
        </authorList>
    </citation>
    <scope>NUCLEOTIDE SEQUENCE [LARGE SCALE GENOMIC DNA]</scope>
    <source>
        <strain evidence="4">214</strain>
    </source>
</reference>
<comment type="caution">
    <text evidence="4">The sequence shown here is derived from an EMBL/GenBank/DDBJ whole genome shotgun (WGS) entry which is preliminary data.</text>
</comment>
<evidence type="ECO:0000313" key="4">
    <source>
        <dbReference type="EMBL" id="GKV41616.1"/>
    </source>
</evidence>
<dbReference type="AlphaFoldDB" id="A0AAV5LVS8"/>
<proteinExistence type="predicted"/>
<evidence type="ECO:0000313" key="5">
    <source>
        <dbReference type="Proteomes" id="UP001054252"/>
    </source>
</evidence>
<organism evidence="4 5">
    <name type="scientific">Rubroshorea leprosula</name>
    <dbReference type="NCBI Taxonomy" id="152421"/>
    <lineage>
        <taxon>Eukaryota</taxon>
        <taxon>Viridiplantae</taxon>
        <taxon>Streptophyta</taxon>
        <taxon>Embryophyta</taxon>
        <taxon>Tracheophyta</taxon>
        <taxon>Spermatophyta</taxon>
        <taxon>Magnoliopsida</taxon>
        <taxon>eudicotyledons</taxon>
        <taxon>Gunneridae</taxon>
        <taxon>Pentapetalae</taxon>
        <taxon>rosids</taxon>
        <taxon>malvids</taxon>
        <taxon>Malvales</taxon>
        <taxon>Dipterocarpaceae</taxon>
        <taxon>Rubroshorea</taxon>
    </lineage>
</organism>
<evidence type="ECO:0000259" key="3">
    <source>
        <dbReference type="Pfam" id="PF05617"/>
    </source>
</evidence>
<feature type="domain" description="Prolamin-like" evidence="3">
    <location>
        <begin position="34"/>
        <end position="105"/>
    </location>
</feature>
<dbReference type="InterPro" id="IPR008502">
    <property type="entry name" value="Prolamin-like"/>
</dbReference>
<evidence type="ECO:0000256" key="1">
    <source>
        <dbReference type="ARBA" id="ARBA00022729"/>
    </source>
</evidence>
<dbReference type="Pfam" id="PF05617">
    <property type="entry name" value="Prolamin_like"/>
    <property type="match status" value="1"/>
</dbReference>
<accession>A0AAV5LVS8</accession>
<name>A0AAV5LVS8_9ROSI</name>
<sequence>MAKYNICAIFAILFMVSGVIMTLEGAVDPIKENNCEGKMDTNCVLEVFGSIFKNGTVTQHCCQELIALGQVCHYAYVNRALQLPEFKNENSSIILAKAKQSWDTCYSVSPTPSP</sequence>
<feature type="signal peptide" evidence="2">
    <location>
        <begin position="1"/>
        <end position="21"/>
    </location>
</feature>
<dbReference type="EMBL" id="BPVZ01000151">
    <property type="protein sequence ID" value="GKV41616.1"/>
    <property type="molecule type" value="Genomic_DNA"/>
</dbReference>
<protein>
    <recommendedName>
        <fullName evidence="3">Prolamin-like domain-containing protein</fullName>
    </recommendedName>
</protein>
<gene>
    <name evidence="4" type="ORF">SLEP1_g49123</name>
</gene>
<feature type="chain" id="PRO_5043697316" description="Prolamin-like domain-containing protein" evidence="2">
    <location>
        <begin position="22"/>
        <end position="114"/>
    </location>
</feature>